<sequence length="354" mass="37760">MDDTPRQFLTDLLRTHSPSGFETRGQRVWLDYVSDIADEVWTDAYGNAVAVVEGSGSGPELAFTGHVDEIGFIVRDVTDDGFLRVGPIGGADRTVSKGQHVTVHTDDGSVQGVVGQTAIHLRDHGSEEYEDIEAQFVDVGADDEETARELVQVGDPVTFTSGMYELHGNRLAARGVDNRVGVWAAAEGLRRVAETDHEATVYAVSTVQEEVGLQGARMVGYDLDPDAVVALDVTHATDSPAVSGEKNGPVELGKGPVISRGSTNHPVLVDLLREAAEEAGVDAQLQATGVRTGTDADAFYTTRSGIPAVNVGIPNRYMHTPVEVVDTADLDSTVDLLAEFAVRAGEYDDFAVEL</sequence>
<dbReference type="OrthoDB" id="30642at2157"/>
<dbReference type="GeneID" id="35592925"/>
<dbReference type="PIRSF" id="PIRSF001123">
    <property type="entry name" value="PepA_GA"/>
    <property type="match status" value="1"/>
</dbReference>
<dbReference type="InterPro" id="IPR023367">
    <property type="entry name" value="Peptidase_M42_dom2"/>
</dbReference>
<dbReference type="Proteomes" id="UP000236584">
    <property type="component" value="Chromosome"/>
</dbReference>
<keyword evidence="4 8" id="KW-0479">Metal-binding</keyword>
<dbReference type="GO" id="GO:0004177">
    <property type="term" value="F:aminopeptidase activity"/>
    <property type="evidence" value="ECO:0007669"/>
    <property type="project" value="UniProtKB-UniRule"/>
</dbReference>
<evidence type="ECO:0000313" key="10">
    <source>
        <dbReference type="Proteomes" id="UP000236584"/>
    </source>
</evidence>
<dbReference type="GO" id="GO:0046872">
    <property type="term" value="F:metal ion binding"/>
    <property type="evidence" value="ECO:0007669"/>
    <property type="project" value="UniProtKB-UniRule"/>
</dbReference>
<dbReference type="InterPro" id="IPR008007">
    <property type="entry name" value="Peptidase_M42"/>
</dbReference>
<evidence type="ECO:0000256" key="4">
    <source>
        <dbReference type="ARBA" id="ARBA00022723"/>
    </source>
</evidence>
<dbReference type="CDD" id="cd05656">
    <property type="entry name" value="M42_Frv"/>
    <property type="match status" value="1"/>
</dbReference>
<gene>
    <name evidence="9" type="ORF">C2R22_12500</name>
</gene>
<dbReference type="PANTHER" id="PTHR32481:SF0">
    <property type="entry name" value="AMINOPEPTIDASE YPDE-RELATED"/>
    <property type="match status" value="1"/>
</dbReference>
<dbReference type="SUPFAM" id="SSF53187">
    <property type="entry name" value="Zn-dependent exopeptidases"/>
    <property type="match status" value="1"/>
</dbReference>
<dbReference type="SUPFAM" id="SSF101821">
    <property type="entry name" value="Aminopeptidase/glucanase lid domain"/>
    <property type="match status" value="1"/>
</dbReference>
<keyword evidence="2" id="KW-0031">Aminopeptidase</keyword>
<feature type="binding site" evidence="8">
    <location>
        <position position="319"/>
    </location>
    <ligand>
        <name>Zn(2+)</name>
        <dbReference type="ChEBI" id="CHEBI:29105"/>
        <label>2</label>
    </ligand>
</feature>
<feature type="binding site" evidence="8">
    <location>
        <position position="177"/>
    </location>
    <ligand>
        <name>Zn(2+)</name>
        <dbReference type="ChEBI" id="CHEBI:29105"/>
        <label>2</label>
    </ligand>
</feature>
<dbReference type="Gene3D" id="2.40.30.40">
    <property type="entry name" value="Peptidase M42, domain 2"/>
    <property type="match status" value="1"/>
</dbReference>
<dbReference type="Pfam" id="PF05343">
    <property type="entry name" value="Peptidase_M42"/>
    <property type="match status" value="1"/>
</dbReference>
<evidence type="ECO:0000256" key="3">
    <source>
        <dbReference type="ARBA" id="ARBA00022670"/>
    </source>
</evidence>
<accession>A0A2I8VKB6</accession>
<feature type="binding site" evidence="8">
    <location>
        <position position="66"/>
    </location>
    <ligand>
        <name>Zn(2+)</name>
        <dbReference type="ChEBI" id="CHEBI:29105"/>
        <label>1</label>
    </ligand>
</feature>
<keyword evidence="3" id="KW-0645">Protease</keyword>
<evidence type="ECO:0000256" key="7">
    <source>
        <dbReference type="PIRSR" id="PIRSR001123-1"/>
    </source>
</evidence>
<dbReference type="GO" id="GO:0006508">
    <property type="term" value="P:proteolysis"/>
    <property type="evidence" value="ECO:0007669"/>
    <property type="project" value="UniProtKB-KW"/>
</dbReference>
<dbReference type="EMBL" id="CP026309">
    <property type="protein sequence ID" value="AUV82361.1"/>
    <property type="molecule type" value="Genomic_DNA"/>
</dbReference>
<dbReference type="Gene3D" id="3.40.630.10">
    <property type="entry name" value="Zn peptidases"/>
    <property type="match status" value="1"/>
</dbReference>
<keyword evidence="5" id="KW-0378">Hydrolase</keyword>
<reference evidence="9 10" key="1">
    <citation type="submission" date="2018-01" db="EMBL/GenBank/DDBJ databases">
        <title>Complete genome sequence of Salinigranum rubrum GX10T, an extremely halophilic archaeon isolated from a marine solar saltern.</title>
        <authorList>
            <person name="Han S."/>
        </authorList>
    </citation>
    <scope>NUCLEOTIDE SEQUENCE [LARGE SCALE GENOMIC DNA]</scope>
    <source>
        <strain evidence="9 10">GX10</strain>
    </source>
</reference>
<evidence type="ECO:0000256" key="6">
    <source>
        <dbReference type="PIRNR" id="PIRNR001123"/>
    </source>
</evidence>
<feature type="active site" description="Proton acceptor" evidence="7">
    <location>
        <position position="209"/>
    </location>
</feature>
<evidence type="ECO:0000256" key="5">
    <source>
        <dbReference type="ARBA" id="ARBA00022801"/>
    </source>
</evidence>
<keyword evidence="10" id="KW-1185">Reference proteome</keyword>
<dbReference type="PANTHER" id="PTHR32481">
    <property type="entry name" value="AMINOPEPTIDASE"/>
    <property type="match status" value="1"/>
</dbReference>
<evidence type="ECO:0000256" key="2">
    <source>
        <dbReference type="ARBA" id="ARBA00022438"/>
    </source>
</evidence>
<dbReference type="RefSeq" id="WP_103426050.1">
    <property type="nucleotide sequence ID" value="NZ_CP026309.1"/>
</dbReference>
<protein>
    <submittedName>
        <fullName evidence="9">Endoglucanase</fullName>
    </submittedName>
</protein>
<feature type="binding site" evidence="8">
    <location>
        <position position="177"/>
    </location>
    <ligand>
        <name>Zn(2+)</name>
        <dbReference type="ChEBI" id="CHEBI:29105"/>
        <label>1</label>
    </ligand>
</feature>
<dbReference type="InterPro" id="IPR051464">
    <property type="entry name" value="Peptidase_M42_aminopept"/>
</dbReference>
<dbReference type="AlphaFoldDB" id="A0A2I8VKB6"/>
<feature type="binding site" evidence="8">
    <location>
        <position position="210"/>
    </location>
    <ligand>
        <name>Zn(2+)</name>
        <dbReference type="ChEBI" id="CHEBI:29105"/>
        <label>2</label>
    </ligand>
</feature>
<feature type="binding site" evidence="8">
    <location>
        <position position="232"/>
    </location>
    <ligand>
        <name>Zn(2+)</name>
        <dbReference type="ChEBI" id="CHEBI:29105"/>
        <label>1</label>
    </ligand>
</feature>
<organism evidence="9 10">
    <name type="scientific">Salinigranum rubrum</name>
    <dbReference type="NCBI Taxonomy" id="755307"/>
    <lineage>
        <taxon>Archaea</taxon>
        <taxon>Methanobacteriati</taxon>
        <taxon>Methanobacteriota</taxon>
        <taxon>Stenosarchaea group</taxon>
        <taxon>Halobacteria</taxon>
        <taxon>Halobacteriales</taxon>
        <taxon>Haloferacaceae</taxon>
        <taxon>Salinigranum</taxon>
    </lineage>
</organism>
<comment type="similarity">
    <text evidence="1 6">Belongs to the peptidase M42 family.</text>
</comment>
<proteinExistence type="inferred from homology"/>
<comment type="cofactor">
    <cofactor evidence="8">
        <name>a divalent metal cation</name>
        <dbReference type="ChEBI" id="CHEBI:60240"/>
    </cofactor>
    <text evidence="8">Binds 2 divalent metal cations per subunit.</text>
</comment>
<evidence type="ECO:0000313" key="9">
    <source>
        <dbReference type="EMBL" id="AUV82361.1"/>
    </source>
</evidence>
<evidence type="ECO:0000256" key="1">
    <source>
        <dbReference type="ARBA" id="ARBA00006272"/>
    </source>
</evidence>
<evidence type="ECO:0000256" key="8">
    <source>
        <dbReference type="PIRSR" id="PIRSR001123-2"/>
    </source>
</evidence>
<name>A0A2I8VKB6_9EURY</name>
<dbReference type="KEGG" id="srub:C2R22_12500"/>